<gene>
    <name evidence="5" type="primary">purR_89</name>
    <name evidence="5" type="ORF">SDC9_207132</name>
</gene>
<dbReference type="SUPFAM" id="SSF53822">
    <property type="entry name" value="Periplasmic binding protein-like I"/>
    <property type="match status" value="1"/>
</dbReference>
<comment type="caution">
    <text evidence="5">The sequence shown here is derived from an EMBL/GenBank/DDBJ whole genome shotgun (WGS) entry which is preliminary data.</text>
</comment>
<evidence type="ECO:0000256" key="2">
    <source>
        <dbReference type="ARBA" id="ARBA00023125"/>
    </source>
</evidence>
<dbReference type="AlphaFoldDB" id="A0A645J720"/>
<sequence>MMSLGALQFLRDNQIKMPDDISMVIFDDYEWSTISHPTLTSVKQDTVSLGEKVAEIILKRLSDGELQDTVQEFRVKTQLIKRESCSIVKK</sequence>
<dbReference type="InterPro" id="IPR046335">
    <property type="entry name" value="LacI/GalR-like_sensor"/>
</dbReference>
<keyword evidence="3" id="KW-0804">Transcription</keyword>
<dbReference type="GO" id="GO:0000976">
    <property type="term" value="F:transcription cis-regulatory region binding"/>
    <property type="evidence" value="ECO:0007669"/>
    <property type="project" value="TreeGrafter"/>
</dbReference>
<accession>A0A645J720</accession>
<proteinExistence type="predicted"/>
<dbReference type="EMBL" id="VSSQ01133397">
    <property type="protein sequence ID" value="MPN59411.1"/>
    <property type="molecule type" value="Genomic_DNA"/>
</dbReference>
<dbReference type="Gene3D" id="3.40.50.2300">
    <property type="match status" value="2"/>
</dbReference>
<evidence type="ECO:0000259" key="4">
    <source>
        <dbReference type="Pfam" id="PF13377"/>
    </source>
</evidence>
<dbReference type="GO" id="GO:0003700">
    <property type="term" value="F:DNA-binding transcription factor activity"/>
    <property type="evidence" value="ECO:0007669"/>
    <property type="project" value="TreeGrafter"/>
</dbReference>
<dbReference type="PANTHER" id="PTHR30146">
    <property type="entry name" value="LACI-RELATED TRANSCRIPTIONAL REPRESSOR"/>
    <property type="match status" value="1"/>
</dbReference>
<keyword evidence="1" id="KW-0805">Transcription regulation</keyword>
<evidence type="ECO:0000313" key="5">
    <source>
        <dbReference type="EMBL" id="MPN59411.1"/>
    </source>
</evidence>
<feature type="domain" description="Transcriptional regulator LacI/GalR-like sensor" evidence="4">
    <location>
        <begin position="3"/>
        <end position="85"/>
    </location>
</feature>
<evidence type="ECO:0000256" key="3">
    <source>
        <dbReference type="ARBA" id="ARBA00023163"/>
    </source>
</evidence>
<dbReference type="InterPro" id="IPR028082">
    <property type="entry name" value="Peripla_BP_I"/>
</dbReference>
<dbReference type="Pfam" id="PF13377">
    <property type="entry name" value="Peripla_BP_3"/>
    <property type="match status" value="1"/>
</dbReference>
<keyword evidence="2" id="KW-0238">DNA-binding</keyword>
<protein>
    <submittedName>
        <fullName evidence="5">HTH-type transcriptional repressor PurR</fullName>
    </submittedName>
</protein>
<dbReference type="PANTHER" id="PTHR30146:SF109">
    <property type="entry name" value="HTH-TYPE TRANSCRIPTIONAL REGULATOR GALS"/>
    <property type="match status" value="1"/>
</dbReference>
<evidence type="ECO:0000256" key="1">
    <source>
        <dbReference type="ARBA" id="ARBA00023015"/>
    </source>
</evidence>
<reference evidence="5" key="1">
    <citation type="submission" date="2019-08" db="EMBL/GenBank/DDBJ databases">
        <authorList>
            <person name="Kucharzyk K."/>
            <person name="Murdoch R.W."/>
            <person name="Higgins S."/>
            <person name="Loffler F."/>
        </authorList>
    </citation>
    <scope>NUCLEOTIDE SEQUENCE</scope>
</reference>
<organism evidence="5">
    <name type="scientific">bioreactor metagenome</name>
    <dbReference type="NCBI Taxonomy" id="1076179"/>
    <lineage>
        <taxon>unclassified sequences</taxon>
        <taxon>metagenomes</taxon>
        <taxon>ecological metagenomes</taxon>
    </lineage>
</organism>
<name>A0A645J720_9ZZZZ</name>